<proteinExistence type="predicted"/>
<dbReference type="EMBL" id="JAZIBG010000008">
    <property type="protein sequence ID" value="MEF7612616.1"/>
    <property type="molecule type" value="Genomic_DNA"/>
</dbReference>
<name>A0AAW9Q0Y6_9BURK</name>
<sequence>MVRGPRRTDLTGLALIRLLGRLTEVEVPGAKQGFAERLSQWLGWVDAIALSAALNGTPAAAAPEAPAAGREEADCTAVRAAMARAIVQACAAADDDPEAGFPAYRRRYLARQQAMEAGIAPLRGRLRSALGARSPELARLAAVDAVMEQVLAVRESSLLATVPAMLAKHFERLRQAGLAPEGGGEAPPDAAWPARFREDMQAVLLAELDVRFQPIEGLLAALRQQPA</sequence>
<keyword evidence="2" id="KW-1185">Reference proteome</keyword>
<comment type="caution">
    <text evidence="1">The sequence shown here is derived from an EMBL/GenBank/DDBJ whole genome shotgun (WGS) entry which is preliminary data.</text>
</comment>
<evidence type="ECO:0000313" key="2">
    <source>
        <dbReference type="Proteomes" id="UP001336250"/>
    </source>
</evidence>
<gene>
    <name evidence="1" type="ORF">V4F39_01755</name>
</gene>
<reference evidence="1 2" key="1">
    <citation type="submission" date="2024-02" db="EMBL/GenBank/DDBJ databases">
        <title>Genome sequence of Aquincola sp. MAHUQ-54.</title>
        <authorList>
            <person name="Huq M.A."/>
        </authorList>
    </citation>
    <scope>NUCLEOTIDE SEQUENCE [LARGE SCALE GENOMIC DNA]</scope>
    <source>
        <strain evidence="1 2">MAHUQ-54</strain>
    </source>
</reference>
<dbReference type="Proteomes" id="UP001336250">
    <property type="component" value="Unassembled WGS sequence"/>
</dbReference>
<accession>A0AAW9Q0Y6</accession>
<protein>
    <submittedName>
        <fullName evidence="1">DUF3348 domain-containing protein</fullName>
    </submittedName>
</protein>
<dbReference type="AlphaFoldDB" id="A0AAW9Q0Y6"/>
<evidence type="ECO:0000313" key="1">
    <source>
        <dbReference type="EMBL" id="MEF7612616.1"/>
    </source>
</evidence>
<dbReference type="Pfam" id="PF11828">
    <property type="entry name" value="DUF3348"/>
    <property type="match status" value="1"/>
</dbReference>
<dbReference type="InterPro" id="IPR021783">
    <property type="entry name" value="DUF3348"/>
</dbReference>
<organism evidence="1 2">
    <name type="scientific">Aquincola agrisoli</name>
    <dbReference type="NCBI Taxonomy" id="3119538"/>
    <lineage>
        <taxon>Bacteria</taxon>
        <taxon>Pseudomonadati</taxon>
        <taxon>Pseudomonadota</taxon>
        <taxon>Betaproteobacteria</taxon>
        <taxon>Burkholderiales</taxon>
        <taxon>Sphaerotilaceae</taxon>
        <taxon>Aquincola</taxon>
    </lineage>
</organism>
<dbReference type="RefSeq" id="WP_332287536.1">
    <property type="nucleotide sequence ID" value="NZ_JAZIBG010000008.1"/>
</dbReference>